<dbReference type="EMBL" id="MNAD01001484">
    <property type="protein sequence ID" value="OJT05149.1"/>
    <property type="molecule type" value="Genomic_DNA"/>
</dbReference>
<feature type="transmembrane region" description="Helical" evidence="1">
    <location>
        <begin position="83"/>
        <end position="102"/>
    </location>
</feature>
<dbReference type="AlphaFoldDB" id="A0A1M2VC24"/>
<sequence>MPEEDPLAHLWPVLRDADASFFISCAATTLALYEHLITIRLEVQQVWKRDASGATVLFIMTRYFMLLSRIFVILGFYPIRDPAAIATSALIIVLSGQFAPGLPRCWLYAKSDDDAAIGAIRVYALWNRDYRLLIILMLTGIIPAMANLFFRSASSAYIVPTRFYSCQSAPTAMTAQTYKALSIATRVISIFSDGLVVFLTWKKTFRIYALTRHAKLHADYSVLILRDGHEPPERPHRNVRTFPPAPRLPPLNYNPTILHRLSAILMARFLLNLRDQRAHLEDKAWPGDSSPSTLTLAFSASPSTIRFRPGGVLDTMGGTISMGSREAEDLEGDGSDEETRCECEYAKKALDEESVWA</sequence>
<dbReference type="OMA" id="ALWNRDY"/>
<dbReference type="Pfam" id="PF20151">
    <property type="entry name" value="DUF6533"/>
    <property type="match status" value="1"/>
</dbReference>
<dbReference type="Proteomes" id="UP000184267">
    <property type="component" value="Unassembled WGS sequence"/>
</dbReference>
<feature type="transmembrane region" description="Helical" evidence="1">
    <location>
        <begin position="20"/>
        <end position="41"/>
    </location>
</feature>
<dbReference type="InterPro" id="IPR045340">
    <property type="entry name" value="DUF6533"/>
</dbReference>
<evidence type="ECO:0000256" key="1">
    <source>
        <dbReference type="SAM" id="Phobius"/>
    </source>
</evidence>
<keyword evidence="1" id="KW-1133">Transmembrane helix</keyword>
<organism evidence="3 4">
    <name type="scientific">Trametes pubescens</name>
    <name type="common">White-rot fungus</name>
    <dbReference type="NCBI Taxonomy" id="154538"/>
    <lineage>
        <taxon>Eukaryota</taxon>
        <taxon>Fungi</taxon>
        <taxon>Dikarya</taxon>
        <taxon>Basidiomycota</taxon>
        <taxon>Agaricomycotina</taxon>
        <taxon>Agaricomycetes</taxon>
        <taxon>Polyporales</taxon>
        <taxon>Polyporaceae</taxon>
        <taxon>Trametes</taxon>
    </lineage>
</organism>
<feature type="transmembrane region" description="Helical" evidence="1">
    <location>
        <begin position="130"/>
        <end position="150"/>
    </location>
</feature>
<accession>A0A1M2VC24</accession>
<protein>
    <recommendedName>
        <fullName evidence="2">DUF6533 domain-containing protein</fullName>
    </recommendedName>
</protein>
<keyword evidence="4" id="KW-1185">Reference proteome</keyword>
<feature type="transmembrane region" description="Helical" evidence="1">
    <location>
        <begin position="53"/>
        <end position="77"/>
    </location>
</feature>
<reference evidence="3 4" key="1">
    <citation type="submission" date="2016-10" db="EMBL/GenBank/DDBJ databases">
        <title>Genome sequence of the basidiomycete white-rot fungus Trametes pubescens.</title>
        <authorList>
            <person name="Makela M.R."/>
            <person name="Granchi Z."/>
            <person name="Peng M."/>
            <person name="De Vries R.P."/>
            <person name="Grigoriev I."/>
            <person name="Riley R."/>
            <person name="Hilden K."/>
        </authorList>
    </citation>
    <scope>NUCLEOTIDE SEQUENCE [LARGE SCALE GENOMIC DNA]</scope>
    <source>
        <strain evidence="3 4">FBCC735</strain>
    </source>
</reference>
<feature type="domain" description="DUF6533" evidence="2">
    <location>
        <begin position="23"/>
        <end position="67"/>
    </location>
</feature>
<name>A0A1M2VC24_TRAPU</name>
<dbReference type="OrthoDB" id="2638860at2759"/>
<evidence type="ECO:0000313" key="4">
    <source>
        <dbReference type="Proteomes" id="UP000184267"/>
    </source>
</evidence>
<keyword evidence="1" id="KW-0472">Membrane</keyword>
<proteinExistence type="predicted"/>
<feature type="transmembrane region" description="Helical" evidence="1">
    <location>
        <begin position="183"/>
        <end position="201"/>
    </location>
</feature>
<evidence type="ECO:0000313" key="3">
    <source>
        <dbReference type="EMBL" id="OJT05149.1"/>
    </source>
</evidence>
<evidence type="ECO:0000259" key="2">
    <source>
        <dbReference type="Pfam" id="PF20151"/>
    </source>
</evidence>
<keyword evidence="1" id="KW-0812">Transmembrane</keyword>
<comment type="caution">
    <text evidence="3">The sequence shown here is derived from an EMBL/GenBank/DDBJ whole genome shotgun (WGS) entry which is preliminary data.</text>
</comment>
<gene>
    <name evidence="3" type="ORF">TRAPUB_4075</name>
</gene>